<accession>A0A0C3EUR0</accession>
<dbReference type="Proteomes" id="UP000054166">
    <property type="component" value="Unassembled WGS sequence"/>
</dbReference>
<protein>
    <submittedName>
        <fullName evidence="1">Uncharacterized protein</fullName>
    </submittedName>
</protein>
<organism evidence="1 2">
    <name type="scientific">Piloderma croceum (strain F 1598)</name>
    <dbReference type="NCBI Taxonomy" id="765440"/>
    <lineage>
        <taxon>Eukaryota</taxon>
        <taxon>Fungi</taxon>
        <taxon>Dikarya</taxon>
        <taxon>Basidiomycota</taxon>
        <taxon>Agaricomycotina</taxon>
        <taxon>Agaricomycetes</taxon>
        <taxon>Agaricomycetidae</taxon>
        <taxon>Atheliales</taxon>
        <taxon>Atheliaceae</taxon>
        <taxon>Piloderma</taxon>
    </lineage>
</organism>
<dbReference type="AlphaFoldDB" id="A0A0C3EUR0"/>
<reference evidence="1 2" key="1">
    <citation type="submission" date="2014-04" db="EMBL/GenBank/DDBJ databases">
        <authorList>
            <consortium name="DOE Joint Genome Institute"/>
            <person name="Kuo A."/>
            <person name="Tarkka M."/>
            <person name="Buscot F."/>
            <person name="Kohler A."/>
            <person name="Nagy L.G."/>
            <person name="Floudas D."/>
            <person name="Copeland A."/>
            <person name="Barry K.W."/>
            <person name="Cichocki N."/>
            <person name="Veneault-Fourrey C."/>
            <person name="LaButti K."/>
            <person name="Lindquist E.A."/>
            <person name="Lipzen A."/>
            <person name="Lundell T."/>
            <person name="Morin E."/>
            <person name="Murat C."/>
            <person name="Sun H."/>
            <person name="Tunlid A."/>
            <person name="Henrissat B."/>
            <person name="Grigoriev I.V."/>
            <person name="Hibbett D.S."/>
            <person name="Martin F."/>
            <person name="Nordberg H.P."/>
            <person name="Cantor M.N."/>
            <person name="Hua S.X."/>
        </authorList>
    </citation>
    <scope>NUCLEOTIDE SEQUENCE [LARGE SCALE GENOMIC DNA]</scope>
    <source>
        <strain evidence="1 2">F 1598</strain>
    </source>
</reference>
<dbReference type="InParanoid" id="A0A0C3EUR0"/>
<proteinExistence type="predicted"/>
<sequence length="116" mass="13666">MAHKEKEQLSLNQKDPVFKERVPVHYHEYKDVFNKKDFDQLPERHIWDHLRFQNRTFSKLPDFETGNIKLAVALLSHLVTTGVSDLSRAFRRHSAAYTLSLWSLPPLKRQNPYGPP</sequence>
<name>A0A0C3EUR0_PILCF</name>
<dbReference type="OrthoDB" id="3262920at2759"/>
<gene>
    <name evidence="1" type="ORF">PILCRDRAFT_12999</name>
</gene>
<dbReference type="HOGENOM" id="CLU_2097730_0_0_1"/>
<keyword evidence="2" id="KW-1185">Reference proteome</keyword>
<evidence type="ECO:0000313" key="2">
    <source>
        <dbReference type="Proteomes" id="UP000054166"/>
    </source>
</evidence>
<evidence type="ECO:0000313" key="1">
    <source>
        <dbReference type="EMBL" id="KIM76250.1"/>
    </source>
</evidence>
<reference evidence="2" key="2">
    <citation type="submission" date="2015-01" db="EMBL/GenBank/DDBJ databases">
        <title>Evolutionary Origins and Diversification of the Mycorrhizal Mutualists.</title>
        <authorList>
            <consortium name="DOE Joint Genome Institute"/>
            <consortium name="Mycorrhizal Genomics Consortium"/>
            <person name="Kohler A."/>
            <person name="Kuo A."/>
            <person name="Nagy L.G."/>
            <person name="Floudas D."/>
            <person name="Copeland A."/>
            <person name="Barry K.W."/>
            <person name="Cichocki N."/>
            <person name="Veneault-Fourrey C."/>
            <person name="LaButti K."/>
            <person name="Lindquist E.A."/>
            <person name="Lipzen A."/>
            <person name="Lundell T."/>
            <person name="Morin E."/>
            <person name="Murat C."/>
            <person name="Riley R."/>
            <person name="Ohm R."/>
            <person name="Sun H."/>
            <person name="Tunlid A."/>
            <person name="Henrissat B."/>
            <person name="Grigoriev I.V."/>
            <person name="Hibbett D.S."/>
            <person name="Martin F."/>
        </authorList>
    </citation>
    <scope>NUCLEOTIDE SEQUENCE [LARGE SCALE GENOMIC DNA]</scope>
    <source>
        <strain evidence="2">F 1598</strain>
    </source>
</reference>
<dbReference type="EMBL" id="KN833037">
    <property type="protein sequence ID" value="KIM76250.1"/>
    <property type="molecule type" value="Genomic_DNA"/>
</dbReference>